<dbReference type="OrthoDB" id="5867808at2759"/>
<feature type="signal peptide" evidence="2">
    <location>
        <begin position="1"/>
        <end position="18"/>
    </location>
</feature>
<feature type="transmembrane region" description="Helical" evidence="1">
    <location>
        <begin position="203"/>
        <end position="225"/>
    </location>
</feature>
<feature type="transmembrane region" description="Helical" evidence="1">
    <location>
        <begin position="150"/>
        <end position="175"/>
    </location>
</feature>
<keyword evidence="2" id="KW-0732">Signal</keyword>
<evidence type="ECO:0008006" key="5">
    <source>
        <dbReference type="Google" id="ProtNLM"/>
    </source>
</evidence>
<reference evidence="4" key="1">
    <citation type="journal article" date="2015" name="Nat. Genet.">
        <title>The genome and transcriptome of the zoonotic hookworm Ancylostoma ceylanicum identify infection-specific gene families.</title>
        <authorList>
            <person name="Schwarz E.M."/>
            <person name="Hu Y."/>
            <person name="Antoshechkin I."/>
            <person name="Miller M.M."/>
            <person name="Sternberg P.W."/>
            <person name="Aroian R.V."/>
        </authorList>
    </citation>
    <scope>NUCLEOTIDE SEQUENCE</scope>
    <source>
        <strain evidence="4">HY135</strain>
    </source>
</reference>
<dbReference type="EMBL" id="JARK01001356">
    <property type="protein sequence ID" value="EYC21183.1"/>
    <property type="molecule type" value="Genomic_DNA"/>
</dbReference>
<dbReference type="SUPFAM" id="SSF81321">
    <property type="entry name" value="Family A G protein-coupled receptor-like"/>
    <property type="match status" value="1"/>
</dbReference>
<keyword evidence="1" id="KW-0812">Transmembrane</keyword>
<feature type="transmembrane region" description="Helical" evidence="1">
    <location>
        <begin position="42"/>
        <end position="59"/>
    </location>
</feature>
<feature type="transmembrane region" description="Helical" evidence="1">
    <location>
        <begin position="272"/>
        <end position="292"/>
    </location>
</feature>
<name>A0A016V380_9BILA</name>
<evidence type="ECO:0000256" key="2">
    <source>
        <dbReference type="SAM" id="SignalP"/>
    </source>
</evidence>
<evidence type="ECO:0000313" key="3">
    <source>
        <dbReference type="EMBL" id="EYC21183.1"/>
    </source>
</evidence>
<feature type="transmembrane region" description="Helical" evidence="1">
    <location>
        <begin position="71"/>
        <end position="90"/>
    </location>
</feature>
<keyword evidence="1" id="KW-0472">Membrane</keyword>
<keyword evidence="4" id="KW-1185">Reference proteome</keyword>
<gene>
    <name evidence="3" type="primary">Acey_s0020.g42</name>
    <name evidence="3" type="ORF">Y032_0020g42</name>
</gene>
<evidence type="ECO:0000313" key="4">
    <source>
        <dbReference type="Proteomes" id="UP000024635"/>
    </source>
</evidence>
<keyword evidence="1" id="KW-1133">Transmembrane helix</keyword>
<protein>
    <recommendedName>
        <fullName evidence="5">G-protein coupled receptors family 1 profile domain-containing protein</fullName>
    </recommendedName>
</protein>
<feature type="chain" id="PRO_5001490134" description="G-protein coupled receptors family 1 profile domain-containing protein" evidence="2">
    <location>
        <begin position="19"/>
        <end position="333"/>
    </location>
</feature>
<feature type="transmembrane region" description="Helical" evidence="1">
    <location>
        <begin position="237"/>
        <end position="257"/>
    </location>
</feature>
<organism evidence="3 4">
    <name type="scientific">Ancylostoma ceylanicum</name>
    <dbReference type="NCBI Taxonomy" id="53326"/>
    <lineage>
        <taxon>Eukaryota</taxon>
        <taxon>Metazoa</taxon>
        <taxon>Ecdysozoa</taxon>
        <taxon>Nematoda</taxon>
        <taxon>Chromadorea</taxon>
        <taxon>Rhabditida</taxon>
        <taxon>Rhabditina</taxon>
        <taxon>Rhabditomorpha</taxon>
        <taxon>Strongyloidea</taxon>
        <taxon>Ancylostomatidae</taxon>
        <taxon>Ancylostomatinae</taxon>
        <taxon>Ancylostoma</taxon>
    </lineage>
</organism>
<evidence type="ECO:0000256" key="1">
    <source>
        <dbReference type="SAM" id="Phobius"/>
    </source>
</evidence>
<sequence length="333" mass="38555">MEMLSSLFLVVFATRVDCYPSFRAMECAEPFFSDVAHKIVGVETILLCIFSFILQVLLLKMTHKFCGWQSDFSYTLIRMMNIVGAIFYATEFVGHLRFILFTPNATIDRFIGAVFMACFLTDTLIGMCLVAHRVVYTIIPFKAERILTPVVLKIILLFIAVYFIAMTCFMCTPVAGVMYCPRSMTRYIVKASLTMVINWMNTVSNYLVGISTVTAYTFLLIFLFIRGNITFRSNAELRMMVQIAVMSTIGLFYFLYWEFRQLLNLDRQTATIIYENLTLFYYDAVVLPYLLLNKTFRDEFVRTFSRKKQEKKVFCITVAKIDSFDRRASSAKN</sequence>
<proteinExistence type="predicted"/>
<dbReference type="Proteomes" id="UP000024635">
    <property type="component" value="Unassembled WGS sequence"/>
</dbReference>
<accession>A0A016V380</accession>
<dbReference type="AlphaFoldDB" id="A0A016V380"/>
<feature type="transmembrane region" description="Helical" evidence="1">
    <location>
        <begin position="110"/>
        <end position="130"/>
    </location>
</feature>
<comment type="caution">
    <text evidence="3">The sequence shown here is derived from an EMBL/GenBank/DDBJ whole genome shotgun (WGS) entry which is preliminary data.</text>
</comment>